<feature type="compositionally biased region" description="Polar residues" evidence="1">
    <location>
        <begin position="113"/>
        <end position="122"/>
    </location>
</feature>
<feature type="compositionally biased region" description="Basic and acidic residues" evidence="1">
    <location>
        <begin position="198"/>
        <end position="209"/>
    </location>
</feature>
<feature type="region of interest" description="Disordered" evidence="1">
    <location>
        <begin position="1098"/>
        <end position="1142"/>
    </location>
</feature>
<feature type="compositionally biased region" description="Polar residues" evidence="1">
    <location>
        <begin position="438"/>
        <end position="466"/>
    </location>
</feature>
<proteinExistence type="predicted"/>
<feature type="region of interest" description="Disordered" evidence="1">
    <location>
        <begin position="198"/>
        <end position="262"/>
    </location>
</feature>
<evidence type="ECO:0000256" key="1">
    <source>
        <dbReference type="SAM" id="MobiDB-lite"/>
    </source>
</evidence>
<protein>
    <submittedName>
        <fullName evidence="2">Uncharacterized protein</fullName>
    </submittedName>
</protein>
<feature type="compositionally biased region" description="Basic and acidic residues" evidence="1">
    <location>
        <begin position="553"/>
        <end position="562"/>
    </location>
</feature>
<feature type="compositionally biased region" description="Polar residues" evidence="1">
    <location>
        <begin position="852"/>
        <end position="866"/>
    </location>
</feature>
<dbReference type="AlphaFoldDB" id="A0A9P9YI65"/>
<evidence type="ECO:0000313" key="2">
    <source>
        <dbReference type="EMBL" id="KAI8037246.1"/>
    </source>
</evidence>
<feature type="compositionally biased region" description="Basic residues" evidence="1">
    <location>
        <begin position="282"/>
        <end position="293"/>
    </location>
</feature>
<reference evidence="2" key="1">
    <citation type="journal article" date="2023" name="Genome Biol. Evol.">
        <title>Long-read-based Genome Assembly of Drosophila gunungcola Reveals Fewer Chemosensory Genes in Flower-breeding Species.</title>
        <authorList>
            <person name="Negi A."/>
            <person name="Liao B.Y."/>
            <person name="Yeh S.D."/>
        </authorList>
    </citation>
    <scope>NUCLEOTIDE SEQUENCE</scope>
    <source>
        <strain evidence="2">Sukarami</strain>
    </source>
</reference>
<feature type="compositionally biased region" description="Basic and acidic residues" evidence="1">
    <location>
        <begin position="81"/>
        <end position="92"/>
    </location>
</feature>
<feature type="compositionally biased region" description="Low complexity" evidence="1">
    <location>
        <begin position="1098"/>
        <end position="1120"/>
    </location>
</feature>
<feature type="region of interest" description="Disordered" evidence="1">
    <location>
        <begin position="278"/>
        <end position="345"/>
    </location>
</feature>
<organism evidence="2 3">
    <name type="scientific">Drosophila gunungcola</name>
    <name type="common">fruit fly</name>
    <dbReference type="NCBI Taxonomy" id="103775"/>
    <lineage>
        <taxon>Eukaryota</taxon>
        <taxon>Metazoa</taxon>
        <taxon>Ecdysozoa</taxon>
        <taxon>Arthropoda</taxon>
        <taxon>Hexapoda</taxon>
        <taxon>Insecta</taxon>
        <taxon>Pterygota</taxon>
        <taxon>Neoptera</taxon>
        <taxon>Endopterygota</taxon>
        <taxon>Diptera</taxon>
        <taxon>Brachycera</taxon>
        <taxon>Muscomorpha</taxon>
        <taxon>Ephydroidea</taxon>
        <taxon>Drosophilidae</taxon>
        <taxon>Drosophila</taxon>
        <taxon>Sophophora</taxon>
    </lineage>
</organism>
<feature type="region of interest" description="Disordered" evidence="1">
    <location>
        <begin position="81"/>
        <end position="164"/>
    </location>
</feature>
<comment type="caution">
    <text evidence="2">The sequence shown here is derived from an EMBL/GenBank/DDBJ whole genome shotgun (WGS) entry which is preliminary data.</text>
</comment>
<feature type="compositionally biased region" description="Polar residues" evidence="1">
    <location>
        <begin position="806"/>
        <end position="816"/>
    </location>
</feature>
<feature type="region of interest" description="Disordered" evidence="1">
    <location>
        <begin position="972"/>
        <end position="1027"/>
    </location>
</feature>
<feature type="compositionally biased region" description="Polar residues" evidence="1">
    <location>
        <begin position="1121"/>
        <end position="1133"/>
    </location>
</feature>
<gene>
    <name evidence="2" type="ORF">M5D96_009997</name>
</gene>
<feature type="compositionally biased region" description="Basic residues" evidence="1">
    <location>
        <begin position="331"/>
        <end position="343"/>
    </location>
</feature>
<keyword evidence="3" id="KW-1185">Reference proteome</keyword>
<feature type="region of interest" description="Disordered" evidence="1">
    <location>
        <begin position="420"/>
        <end position="593"/>
    </location>
</feature>
<feature type="region of interest" description="Disordered" evidence="1">
    <location>
        <begin position="794"/>
        <end position="930"/>
    </location>
</feature>
<dbReference type="EMBL" id="JAMKOV010000013">
    <property type="protein sequence ID" value="KAI8037246.1"/>
    <property type="molecule type" value="Genomic_DNA"/>
</dbReference>
<evidence type="ECO:0000313" key="3">
    <source>
        <dbReference type="Proteomes" id="UP001059596"/>
    </source>
</evidence>
<feature type="compositionally biased region" description="Polar residues" evidence="1">
    <location>
        <begin position="94"/>
        <end position="103"/>
    </location>
</feature>
<sequence>MWQQQQQHYARNPVAASMPEYWHSVCNKFAGAMPRMAVIAPPEVSSRKLSRLRRQLMKQVQSCMSKSFSYEKTREDIEKELRASPEKLDLSNREGMTSSSRFLNRQDEKLDSGNESSTITLTTEHEHRTSLADKATNTKPDPLDDILQRGPQKVLSATSASSRGSRKLNINELLRNEKIKGLEGNPMLHSLMQLVAHMESEKDEREPKSRLPAGSGSNGGQKQYSVYLVVTSDEEDDDGKPSKPKVEPSSSDPKLANNNEIHGEDEYANRCCNTYQAEHPRVGRRRRSRKRLNPRLGNLYTPYPSTQSQLPMRRPLHWPKPDYSKPQGRSNRTRNPTRGRSRSSTKFAITEVHESPSFTDFGSNFVGLSLVPERRKRVSGGDGEYYQHSNLLRNPLVVRSGQIPDQEECVSSCPYRVKHQGQNSQQQDTGPAPCQTGYYDNSPNQPYYAQQGHQRTQSQPNESSGSDCGCDPSPGKRAYRTPSSHYMEFREFQQAPKKNPVLERPQYQRTNRCESDSLQERQPVQRSKRLQRKASDCSCELDTSPGRQQVKRTNREQHKDSDCCCLPGSSPGRQHVPTTNQGQRIPQKRTSNKRCSAYNDWDYNRYSDGDYVERSQVRNEVLRNPLVQYRSSYDENYMLEESYSPEYVQRPSCSKPSPENRRPPICSNETLMEKPVKSYRFNCPENGKCASCRKLCPKCNKMKPQKQKSALAKRCVTSMAEKCCPMCGLLPMMPNISIPEIASSNRIIYKTLGRCRPRKVPKTRYELTICCKKRCQGGRNSHYMTGTVATSLKKRAKAVMPGGNQVAPSRMSTHRQGSFVPNEHSQPAHTYRPQPEPEASSYRSQPEPPAPSNRSLSGPASSNSPKPSDLPPAFLAPASLEPDTMEPNRRAASYLGTEVRCPRDSPPTLLSPIHQRGEKTTELPKPPRGPGIVLPVKYTRLSQLQAWVFGDPFVTGNENMGTWSWRQIFGRSKKRNKSAKPPLPELGAERNEAGRESQTEYSQDSRSDVGNRPRPVPQRSCPGSQNAPESMYILRNCDRCQDYTVQPCSKNCKCAKRSTQCTGQSICPQCNERVQAAVDTYYVQCKGQCQQGTGQPCPYQANPPDQPQSQQPQPPGQWHQLNTSTYGAQQNGGQPLGQMHMPTGTQPEYNYPHNYPNHPHNHNPLTGYIDYEYVDPNRKWYEPEREAGYDYGYDMGPWPTDPYSNRDAYEDDRYQNSSSCNSYDCPFKNEMYQSKVLGTIVR</sequence>
<feature type="compositionally biased region" description="Polar residues" evidence="1">
    <location>
        <begin position="420"/>
        <end position="429"/>
    </location>
</feature>
<name>A0A9P9YI65_9MUSC</name>
<feature type="compositionally biased region" description="Basic and acidic residues" evidence="1">
    <location>
        <begin position="987"/>
        <end position="1011"/>
    </location>
</feature>
<dbReference type="Proteomes" id="UP001059596">
    <property type="component" value="Unassembled WGS sequence"/>
</dbReference>
<accession>A0A9P9YI65</accession>